<dbReference type="Proteomes" id="UP000249522">
    <property type="component" value="Unassembled WGS sequence"/>
</dbReference>
<reference evidence="1 2" key="1">
    <citation type="submission" date="2018-06" db="EMBL/GenBank/DDBJ databases">
        <title>Paenibacillus imtechensis sp. nov.</title>
        <authorList>
            <person name="Pinnaka A.K."/>
            <person name="Singh H."/>
            <person name="Kaur M."/>
        </authorList>
    </citation>
    <scope>NUCLEOTIDE SEQUENCE [LARGE SCALE GENOMIC DNA]</scope>
    <source>
        <strain evidence="1 2">SMB1</strain>
    </source>
</reference>
<accession>A0A2W1L2R3</accession>
<protein>
    <recommendedName>
        <fullName evidence="3">DUF1802 domain-containing protein</fullName>
    </recommendedName>
</protein>
<proteinExistence type="predicted"/>
<dbReference type="Pfam" id="PF08819">
    <property type="entry name" value="DUF1802"/>
    <property type="match status" value="1"/>
</dbReference>
<dbReference type="OrthoDB" id="9808776at2"/>
<evidence type="ECO:0000313" key="1">
    <source>
        <dbReference type="EMBL" id="PZD94278.1"/>
    </source>
</evidence>
<dbReference type="EMBL" id="QKRB01000053">
    <property type="protein sequence ID" value="PZD94278.1"/>
    <property type="molecule type" value="Genomic_DNA"/>
</dbReference>
<evidence type="ECO:0000313" key="2">
    <source>
        <dbReference type="Proteomes" id="UP000249522"/>
    </source>
</evidence>
<dbReference type="AlphaFoldDB" id="A0A2W1L2R3"/>
<dbReference type="RefSeq" id="WP_111148047.1">
    <property type="nucleotide sequence ID" value="NZ_QKRB01000053.1"/>
</dbReference>
<comment type="caution">
    <text evidence="1">The sequence shown here is derived from an EMBL/GenBank/DDBJ whole genome shotgun (WGS) entry which is preliminary data.</text>
</comment>
<gene>
    <name evidence="1" type="ORF">DNH61_17850</name>
</gene>
<organism evidence="1 2">
    <name type="scientific">Paenibacillus sambharensis</name>
    <dbReference type="NCBI Taxonomy" id="1803190"/>
    <lineage>
        <taxon>Bacteria</taxon>
        <taxon>Bacillati</taxon>
        <taxon>Bacillota</taxon>
        <taxon>Bacilli</taxon>
        <taxon>Bacillales</taxon>
        <taxon>Paenibacillaceae</taxon>
        <taxon>Paenibacillus</taxon>
    </lineage>
</organism>
<keyword evidence="2" id="KW-1185">Reference proteome</keyword>
<dbReference type="InterPro" id="IPR014923">
    <property type="entry name" value="DUF1802"/>
</dbReference>
<dbReference type="PIRSF" id="PIRSF018957">
    <property type="entry name" value="UCP018957"/>
    <property type="match status" value="1"/>
</dbReference>
<name>A0A2W1L2R3_9BACL</name>
<evidence type="ECO:0008006" key="3">
    <source>
        <dbReference type="Google" id="ProtNLM"/>
    </source>
</evidence>
<dbReference type="InterPro" id="IPR008307">
    <property type="entry name" value="UCP018957"/>
</dbReference>
<sequence>MLVTSGSDGSEQVALKEWASAVQALKEGKLIMIMRKGGIAEETRDFRLVSPRFFLLPAYEHQRRELLKPEYQELVDQTLGEWSSGQDFLRIDTYAEAVDDIEVTDQEQLDKLRDLHIWTDTFAEERLKWKRKQPLHVLLLRVFRLEQPVEVPLRPAYTGCKSWVKLEEDIAEAAMKPVLTDEQFHEEMVNIRKRFD</sequence>